<gene>
    <name evidence="1 2" type="primary">Rabepk</name>
</gene>
<reference evidence="1 3" key="1">
    <citation type="journal article" date="2009" name="PLoS Biol.">
        <title>Lineage-specific biology revealed by a finished genome assembly of the mouse.</title>
        <authorList>
            <consortium name="Mouse Genome Sequencing Consortium"/>
            <person name="Church D.M."/>
            <person name="Goodstadt L."/>
            <person name="Hillier L.W."/>
            <person name="Zody M.C."/>
            <person name="Goldstein S."/>
            <person name="She X."/>
            <person name="Bult C.J."/>
            <person name="Agarwala R."/>
            <person name="Cherry J.L."/>
            <person name="DiCuccio M."/>
            <person name="Hlavina W."/>
            <person name="Kapustin Y."/>
            <person name="Meric P."/>
            <person name="Maglott D."/>
            <person name="Birtle Z."/>
            <person name="Marques A.C."/>
            <person name="Graves T."/>
            <person name="Zhou S."/>
            <person name="Teague B."/>
            <person name="Potamousis K."/>
            <person name="Churas C."/>
            <person name="Place M."/>
            <person name="Herschleb J."/>
            <person name="Runnheim R."/>
            <person name="Forrest D."/>
            <person name="Amos-Landgraf J."/>
            <person name="Schwartz D.C."/>
            <person name="Cheng Z."/>
            <person name="Lindblad-Toh K."/>
            <person name="Eichler E.E."/>
            <person name="Ponting C.P."/>
        </authorList>
    </citation>
    <scope>NUCLEOTIDE SEQUENCE [LARGE SCALE GENOMIC DNA]</scope>
    <source>
        <strain evidence="1 3">C57BL/6J</strain>
    </source>
</reference>
<reference evidence="1 3" key="2">
    <citation type="journal article" date="2011" name="PLoS Biol.">
        <title>Modernizing reference genome assemblies.</title>
        <authorList>
            <person name="Church D.M."/>
            <person name="Schneider V.A."/>
            <person name="Graves T."/>
            <person name="Auger K."/>
            <person name="Cunningham F."/>
            <person name="Bouk N."/>
            <person name="Chen H.C."/>
            <person name="Agarwala R."/>
            <person name="McLaren W.M."/>
            <person name="Ritchie G.R."/>
            <person name="Albracht D."/>
            <person name="Kremitzki M."/>
            <person name="Rock S."/>
            <person name="Kotkiewicz H."/>
            <person name="Kremitzki C."/>
            <person name="Wollam A."/>
            <person name="Trani L."/>
            <person name="Fulton L."/>
            <person name="Fulton R."/>
            <person name="Matthews L."/>
            <person name="Whitehead S."/>
            <person name="Chow W."/>
            <person name="Torrance J."/>
            <person name="Dunn M."/>
            <person name="Harden G."/>
            <person name="Threadgold G."/>
            <person name="Wood J."/>
            <person name="Collins J."/>
            <person name="Heath P."/>
            <person name="Griffiths G."/>
            <person name="Pelan S."/>
            <person name="Grafham D."/>
            <person name="Eichler E.E."/>
            <person name="Weinstock G."/>
            <person name="Mardis E.R."/>
            <person name="Wilson R.K."/>
            <person name="Howe K."/>
            <person name="Flicek P."/>
            <person name="Hubbard T."/>
        </authorList>
    </citation>
    <scope>NUCLEOTIDE SEQUENCE [LARGE SCALE GENOMIC DNA]</scope>
    <source>
        <strain evidence="1 3">C57BL/6J</strain>
    </source>
</reference>
<dbReference type="AlphaFoldDB" id="D6RGR6"/>
<reference evidence="1" key="4">
    <citation type="submission" date="2025-09" db="UniProtKB">
        <authorList>
            <consortium name="Ensembl"/>
        </authorList>
    </citation>
    <scope>IDENTIFICATION</scope>
    <source>
        <strain evidence="1">C57BL/6J</strain>
    </source>
</reference>
<dbReference type="GeneTree" id="ENSGT00940000158763"/>
<dbReference type="AGR" id="MGI:2139530"/>
<dbReference type="VEuPathDB" id="HostDB:ENSMUSG00000070953"/>
<protein>
    <submittedName>
        <fullName evidence="1">Rab9 effector protein with kelch motifs</fullName>
    </submittedName>
</protein>
<keyword evidence="3" id="KW-1185">Reference proteome</keyword>
<evidence type="ECO:0000313" key="2">
    <source>
        <dbReference type="MGI" id="MGI:2139530"/>
    </source>
</evidence>
<reference evidence="1" key="3">
    <citation type="submission" date="2025-08" db="UniProtKB">
        <authorList>
            <consortium name="Ensembl"/>
        </authorList>
    </citation>
    <scope>IDENTIFICATION</scope>
    <source>
        <strain evidence="1">C57BL/6J</strain>
    </source>
</reference>
<dbReference type="MGI" id="MGI:2139530">
    <property type="gene designation" value="Rabepk"/>
</dbReference>
<dbReference type="HOGENOM" id="CLU_3086607_0_0_1"/>
<dbReference type="Bgee" id="ENSMUSG00000070953">
    <property type="expression patterns" value="Expressed in spermatid and 249 other cell types or tissues"/>
</dbReference>
<name>D6RGR6_MOUSE</name>
<evidence type="ECO:0000313" key="3">
    <source>
        <dbReference type="Proteomes" id="UP000000589"/>
    </source>
</evidence>
<accession>D6RGR6</accession>
<dbReference type="ProteomicsDB" id="304178"/>
<dbReference type="ExpressionAtlas" id="D6RGR6">
    <property type="expression patterns" value="baseline and differential"/>
</dbReference>
<dbReference type="Ensembl" id="ENSMUST00000140663.8">
    <property type="protein sequence ID" value="ENSMUSP00000122119.2"/>
    <property type="gene ID" value="ENSMUSG00000070953.14"/>
</dbReference>
<dbReference type="Proteomes" id="UP000000589">
    <property type="component" value="Chromosome 2"/>
</dbReference>
<organism evidence="1 3">
    <name type="scientific">Mus musculus</name>
    <name type="common">Mouse</name>
    <dbReference type="NCBI Taxonomy" id="10090"/>
    <lineage>
        <taxon>Eukaryota</taxon>
        <taxon>Metazoa</taxon>
        <taxon>Chordata</taxon>
        <taxon>Craniata</taxon>
        <taxon>Vertebrata</taxon>
        <taxon>Euteleostomi</taxon>
        <taxon>Mammalia</taxon>
        <taxon>Eutheria</taxon>
        <taxon>Euarchontoglires</taxon>
        <taxon>Glires</taxon>
        <taxon>Rodentia</taxon>
        <taxon>Myomorpha</taxon>
        <taxon>Muroidea</taxon>
        <taxon>Muridae</taxon>
        <taxon>Murinae</taxon>
        <taxon>Mus</taxon>
        <taxon>Mus</taxon>
    </lineage>
</organism>
<proteinExistence type="predicted"/>
<sequence>MRGLRQGIMKQLPILEPGDKPRKATWSVHFDLPWRQALPSSWPQLLIFPPSW</sequence>
<dbReference type="Antibodypedia" id="16386">
    <property type="antibodies" value="259 antibodies from 29 providers"/>
</dbReference>
<evidence type="ECO:0000313" key="1">
    <source>
        <dbReference type="Ensembl" id="ENSMUSP00000122119.2"/>
    </source>
</evidence>